<dbReference type="InterPro" id="IPR011711">
    <property type="entry name" value="GntR_C"/>
</dbReference>
<dbReference type="OrthoDB" id="8638122at2"/>
<dbReference type="SMART" id="SM00895">
    <property type="entry name" value="FCD"/>
    <property type="match status" value="1"/>
</dbReference>
<organism evidence="5 6">
    <name type="scientific">Aliiroseovarius crassostreae</name>
    <dbReference type="NCBI Taxonomy" id="154981"/>
    <lineage>
        <taxon>Bacteria</taxon>
        <taxon>Pseudomonadati</taxon>
        <taxon>Pseudomonadota</taxon>
        <taxon>Alphaproteobacteria</taxon>
        <taxon>Rhodobacterales</taxon>
        <taxon>Paracoccaceae</taxon>
        <taxon>Aliiroseovarius</taxon>
    </lineage>
</organism>
<keyword evidence="3" id="KW-0804">Transcription</keyword>
<gene>
    <name evidence="5" type="ORF">AKJ29_04005</name>
</gene>
<dbReference type="CDD" id="cd07377">
    <property type="entry name" value="WHTH_GntR"/>
    <property type="match status" value="1"/>
</dbReference>
<evidence type="ECO:0000313" key="6">
    <source>
        <dbReference type="Proteomes" id="UP000050471"/>
    </source>
</evidence>
<dbReference type="InterPro" id="IPR008920">
    <property type="entry name" value="TF_FadR/GntR_C"/>
</dbReference>
<dbReference type="SMART" id="SM00345">
    <property type="entry name" value="HTH_GNTR"/>
    <property type="match status" value="1"/>
</dbReference>
<dbReference type="InterPro" id="IPR000524">
    <property type="entry name" value="Tscrpt_reg_HTH_GntR"/>
</dbReference>
<accession>A0A0P7ISI5</accession>
<dbReference type="InterPro" id="IPR036388">
    <property type="entry name" value="WH-like_DNA-bd_sf"/>
</dbReference>
<dbReference type="SUPFAM" id="SSF46785">
    <property type="entry name" value="Winged helix' DNA-binding domain"/>
    <property type="match status" value="1"/>
</dbReference>
<dbReference type="Proteomes" id="UP000050471">
    <property type="component" value="Unassembled WGS sequence"/>
</dbReference>
<evidence type="ECO:0000256" key="3">
    <source>
        <dbReference type="ARBA" id="ARBA00023163"/>
    </source>
</evidence>
<dbReference type="STRING" id="154981.AKJ29_04005"/>
<protein>
    <submittedName>
        <fullName evidence="5">Transcriptional regulator</fullName>
    </submittedName>
</protein>
<reference evidence="5 6" key="1">
    <citation type="submission" date="2015-09" db="EMBL/GenBank/DDBJ databases">
        <title>Draft genome sequence of Aliiroseovarius crassostreae CV919-312TSm, the causative agent of Roseovarius Oyster Disease (formerly Juvenile Oyster Disease).</title>
        <authorList>
            <person name="Kessner L."/>
            <person name="Spinard E."/>
            <person name="Nelson D."/>
        </authorList>
    </citation>
    <scope>NUCLEOTIDE SEQUENCE [LARGE SCALE GENOMIC DNA]</scope>
    <source>
        <strain evidence="5 6">CV919-312</strain>
    </source>
</reference>
<dbReference type="PANTHER" id="PTHR43537">
    <property type="entry name" value="TRANSCRIPTIONAL REGULATOR, GNTR FAMILY"/>
    <property type="match status" value="1"/>
</dbReference>
<feature type="domain" description="HTH gntR-type" evidence="4">
    <location>
        <begin position="15"/>
        <end position="82"/>
    </location>
</feature>
<evidence type="ECO:0000259" key="4">
    <source>
        <dbReference type="PROSITE" id="PS50949"/>
    </source>
</evidence>
<sequence length="222" mass="24641">MQLKSVDPVDISKTASAASIIFNALKKAIIEGDLEEGAPLRQDEIARMFNTSRIPVREAISRLEEHGLVKSQRYKGAVVSGLSAEEADEIFDYRSLLEPHVIRAAVPNMTPAILTKARAYLEAFAKSEDPMEWGNLNRQFHATLYNASGLSFHLEAIESALDRIDRYLRAQLVLSDGMIRANDEHIRILAACERGDADTAAELTRQHILGSKDSLLKNLSKL</sequence>
<dbReference type="PROSITE" id="PS50949">
    <property type="entry name" value="HTH_GNTR"/>
    <property type="match status" value="1"/>
</dbReference>
<dbReference type="Gene3D" id="1.20.120.530">
    <property type="entry name" value="GntR ligand-binding domain-like"/>
    <property type="match status" value="1"/>
</dbReference>
<dbReference type="Pfam" id="PF00392">
    <property type="entry name" value="GntR"/>
    <property type="match status" value="1"/>
</dbReference>
<dbReference type="PANTHER" id="PTHR43537:SF41">
    <property type="entry name" value="TRANSCRIPTIONAL REGULATORY PROTEIN"/>
    <property type="match status" value="1"/>
</dbReference>
<dbReference type="Pfam" id="PF07729">
    <property type="entry name" value="FCD"/>
    <property type="match status" value="1"/>
</dbReference>
<dbReference type="Gene3D" id="1.10.10.10">
    <property type="entry name" value="Winged helix-like DNA-binding domain superfamily/Winged helix DNA-binding domain"/>
    <property type="match status" value="1"/>
</dbReference>
<dbReference type="AlphaFoldDB" id="A0A0P7ISI5"/>
<dbReference type="RefSeq" id="WP_055192804.1">
    <property type="nucleotide sequence ID" value="NZ_CP080778.1"/>
</dbReference>
<evidence type="ECO:0000313" key="5">
    <source>
        <dbReference type="EMBL" id="KPN61770.1"/>
    </source>
</evidence>
<dbReference type="SUPFAM" id="SSF48008">
    <property type="entry name" value="GntR ligand-binding domain-like"/>
    <property type="match status" value="1"/>
</dbReference>
<dbReference type="GO" id="GO:0003700">
    <property type="term" value="F:DNA-binding transcription factor activity"/>
    <property type="evidence" value="ECO:0007669"/>
    <property type="project" value="InterPro"/>
</dbReference>
<dbReference type="InterPro" id="IPR036390">
    <property type="entry name" value="WH_DNA-bd_sf"/>
</dbReference>
<dbReference type="GO" id="GO:0003677">
    <property type="term" value="F:DNA binding"/>
    <property type="evidence" value="ECO:0007669"/>
    <property type="project" value="UniProtKB-KW"/>
</dbReference>
<evidence type="ECO:0000256" key="2">
    <source>
        <dbReference type="ARBA" id="ARBA00023125"/>
    </source>
</evidence>
<name>A0A0P7ISI5_9RHOB</name>
<keyword evidence="2" id="KW-0238">DNA-binding</keyword>
<proteinExistence type="predicted"/>
<keyword evidence="6" id="KW-1185">Reference proteome</keyword>
<dbReference type="EMBL" id="LKBA01000024">
    <property type="protein sequence ID" value="KPN61770.1"/>
    <property type="molecule type" value="Genomic_DNA"/>
</dbReference>
<keyword evidence="1" id="KW-0805">Transcription regulation</keyword>
<evidence type="ECO:0000256" key="1">
    <source>
        <dbReference type="ARBA" id="ARBA00023015"/>
    </source>
</evidence>
<comment type="caution">
    <text evidence="5">The sequence shown here is derived from an EMBL/GenBank/DDBJ whole genome shotgun (WGS) entry which is preliminary data.</text>
</comment>